<feature type="domain" description="Cytochrome C biogenesis protein transmembrane" evidence="7">
    <location>
        <begin position="8"/>
        <end position="193"/>
    </location>
</feature>
<feature type="transmembrane region" description="Helical" evidence="6">
    <location>
        <begin position="204"/>
        <end position="225"/>
    </location>
</feature>
<feature type="transmembrane region" description="Helical" evidence="6">
    <location>
        <begin position="130"/>
        <end position="150"/>
    </location>
</feature>
<evidence type="ECO:0000313" key="8">
    <source>
        <dbReference type="EMBL" id="CAB4776020.1"/>
    </source>
</evidence>
<keyword evidence="3 6" id="KW-0812">Transmembrane</keyword>
<evidence type="ECO:0000313" key="9">
    <source>
        <dbReference type="EMBL" id="CAB4895896.1"/>
    </source>
</evidence>
<name>A0A6J6VV18_9ZZZZ</name>
<evidence type="ECO:0000256" key="2">
    <source>
        <dbReference type="ARBA" id="ARBA00006143"/>
    </source>
</evidence>
<protein>
    <submittedName>
        <fullName evidence="8">Unannotated protein</fullName>
    </submittedName>
</protein>
<evidence type="ECO:0000256" key="3">
    <source>
        <dbReference type="ARBA" id="ARBA00022692"/>
    </source>
</evidence>
<feature type="transmembrane region" description="Helical" evidence="6">
    <location>
        <begin position="162"/>
        <end position="183"/>
    </location>
</feature>
<sequence>MLEGPFALAFGAGMVATINPCGFAMLPAYLSYFLGSEDRDQPGHTASGRGLGRAAVVGLCVTAGFVVVFAITGTIISNLSRALLDYVPYVTAIIGIALIALAVAMLFGFEPALRLPKLEKGTGSRELGSMFVFGVSYAVASLGCTISPFLAVTATTFRQQSFLSGVATFVMYGMGMGVVVISLTVYTALARNGLVRWLRLAMPYVNRVAAALLLLSGAYVTYYGIYEIRANRSDTVVNDPVVEYFTELQGRASTWVQNVGAVRLGLMLAFATVAVIAALVATRRGGRDQGASRDTVHSPADRS</sequence>
<dbReference type="EMBL" id="CAEZYR010000229">
    <property type="protein sequence ID" value="CAB4776020.1"/>
    <property type="molecule type" value="Genomic_DNA"/>
</dbReference>
<proteinExistence type="inferred from homology"/>
<dbReference type="InterPro" id="IPR003834">
    <property type="entry name" value="Cyt_c_assmbl_TM_dom"/>
</dbReference>
<reference evidence="8" key="1">
    <citation type="submission" date="2020-05" db="EMBL/GenBank/DDBJ databases">
        <authorList>
            <person name="Chiriac C."/>
            <person name="Salcher M."/>
            <person name="Ghai R."/>
            <person name="Kavagutti S V."/>
        </authorList>
    </citation>
    <scope>NUCLEOTIDE SEQUENCE</scope>
</reference>
<evidence type="ECO:0000256" key="6">
    <source>
        <dbReference type="SAM" id="Phobius"/>
    </source>
</evidence>
<gene>
    <name evidence="8" type="ORF">UFOPK2754_03368</name>
    <name evidence="9" type="ORF">UFOPK3543_00579</name>
</gene>
<dbReference type="AlphaFoldDB" id="A0A6J6VV18"/>
<feature type="transmembrane region" description="Helical" evidence="6">
    <location>
        <begin position="261"/>
        <end position="281"/>
    </location>
</feature>
<evidence type="ECO:0000259" key="7">
    <source>
        <dbReference type="Pfam" id="PF02683"/>
    </source>
</evidence>
<dbReference type="PANTHER" id="PTHR31272">
    <property type="entry name" value="CYTOCHROME C-TYPE BIOGENESIS PROTEIN HI_1454-RELATED"/>
    <property type="match status" value="1"/>
</dbReference>
<dbReference type="PANTHER" id="PTHR31272:SF4">
    <property type="entry name" value="CYTOCHROME C-TYPE BIOGENESIS PROTEIN HI_1454-RELATED"/>
    <property type="match status" value="1"/>
</dbReference>
<dbReference type="EMBL" id="CAFBMH010000013">
    <property type="protein sequence ID" value="CAB4895896.1"/>
    <property type="molecule type" value="Genomic_DNA"/>
</dbReference>
<evidence type="ECO:0000256" key="4">
    <source>
        <dbReference type="ARBA" id="ARBA00022989"/>
    </source>
</evidence>
<evidence type="ECO:0000256" key="5">
    <source>
        <dbReference type="ARBA" id="ARBA00023136"/>
    </source>
</evidence>
<evidence type="ECO:0000256" key="1">
    <source>
        <dbReference type="ARBA" id="ARBA00004141"/>
    </source>
</evidence>
<dbReference type="GO" id="GO:0017004">
    <property type="term" value="P:cytochrome complex assembly"/>
    <property type="evidence" value="ECO:0007669"/>
    <property type="project" value="InterPro"/>
</dbReference>
<organism evidence="8">
    <name type="scientific">freshwater metagenome</name>
    <dbReference type="NCBI Taxonomy" id="449393"/>
    <lineage>
        <taxon>unclassified sequences</taxon>
        <taxon>metagenomes</taxon>
        <taxon>ecological metagenomes</taxon>
    </lineage>
</organism>
<dbReference type="Pfam" id="PF02683">
    <property type="entry name" value="DsbD_TM"/>
    <property type="match status" value="1"/>
</dbReference>
<comment type="similarity">
    <text evidence="2">Belongs to the DsbD family.</text>
</comment>
<feature type="transmembrane region" description="Helical" evidence="6">
    <location>
        <begin position="6"/>
        <end position="34"/>
    </location>
</feature>
<feature type="transmembrane region" description="Helical" evidence="6">
    <location>
        <begin position="86"/>
        <end position="109"/>
    </location>
</feature>
<dbReference type="GO" id="GO:0016020">
    <property type="term" value="C:membrane"/>
    <property type="evidence" value="ECO:0007669"/>
    <property type="project" value="UniProtKB-SubCell"/>
</dbReference>
<comment type="subcellular location">
    <subcellularLocation>
        <location evidence="1">Membrane</location>
        <topology evidence="1">Multi-pass membrane protein</topology>
    </subcellularLocation>
</comment>
<dbReference type="InterPro" id="IPR051790">
    <property type="entry name" value="Cytochrome_c-biogenesis_DsbD"/>
</dbReference>
<keyword evidence="4 6" id="KW-1133">Transmembrane helix</keyword>
<keyword evidence="5 6" id="KW-0472">Membrane</keyword>
<accession>A0A6J6VV18</accession>
<feature type="transmembrane region" description="Helical" evidence="6">
    <location>
        <begin position="55"/>
        <end position="80"/>
    </location>
</feature>